<dbReference type="InterPro" id="IPR000536">
    <property type="entry name" value="Nucl_hrmn_rcpt_lig-bd"/>
</dbReference>
<evidence type="ECO:0000259" key="4">
    <source>
        <dbReference type="PROSITE" id="PS51843"/>
    </source>
</evidence>
<evidence type="ECO:0000256" key="1">
    <source>
        <dbReference type="ARBA" id="ARBA00023015"/>
    </source>
</evidence>
<organism evidence="5 6">
    <name type="scientific">Cylicocyclus nassatus</name>
    <name type="common">Nematode worm</name>
    <dbReference type="NCBI Taxonomy" id="53992"/>
    <lineage>
        <taxon>Eukaryota</taxon>
        <taxon>Metazoa</taxon>
        <taxon>Ecdysozoa</taxon>
        <taxon>Nematoda</taxon>
        <taxon>Chromadorea</taxon>
        <taxon>Rhabditida</taxon>
        <taxon>Rhabditina</taxon>
        <taxon>Rhabditomorpha</taxon>
        <taxon>Strongyloidea</taxon>
        <taxon>Strongylidae</taxon>
        <taxon>Cylicocyclus</taxon>
    </lineage>
</organism>
<protein>
    <recommendedName>
        <fullName evidence="4">NR LBD domain-containing protein</fullName>
    </recommendedName>
</protein>
<dbReference type="Pfam" id="PF00104">
    <property type="entry name" value="Hormone_recep"/>
    <property type="match status" value="1"/>
</dbReference>
<proteinExistence type="predicted"/>
<dbReference type="Proteomes" id="UP001176961">
    <property type="component" value="Unassembled WGS sequence"/>
</dbReference>
<reference evidence="5" key="1">
    <citation type="submission" date="2023-07" db="EMBL/GenBank/DDBJ databases">
        <authorList>
            <consortium name="CYATHOMIX"/>
        </authorList>
    </citation>
    <scope>NUCLEOTIDE SEQUENCE</scope>
    <source>
        <strain evidence="5">N/A</strain>
    </source>
</reference>
<evidence type="ECO:0000256" key="3">
    <source>
        <dbReference type="ARBA" id="ARBA00023170"/>
    </source>
</evidence>
<name>A0AA36M8N1_CYLNA</name>
<evidence type="ECO:0000256" key="2">
    <source>
        <dbReference type="ARBA" id="ARBA00023163"/>
    </source>
</evidence>
<evidence type="ECO:0000313" key="5">
    <source>
        <dbReference type="EMBL" id="CAJ0603499.1"/>
    </source>
</evidence>
<keyword evidence="2" id="KW-0804">Transcription</keyword>
<dbReference type="InterPro" id="IPR035500">
    <property type="entry name" value="NHR-like_dom_sf"/>
</dbReference>
<dbReference type="EMBL" id="CATQJL010000305">
    <property type="protein sequence ID" value="CAJ0603499.1"/>
    <property type="molecule type" value="Genomic_DNA"/>
</dbReference>
<sequence>MAVLAVRNRHVKGAMPVGVQVLRRQLRGSRTNYCGVILFTLVYNAYVNNCNGILFPHGFKYSLSQKKDDHEFNEFLQNLVDYLHRHVVCVFRDSRIDTEEYSLLKSLILFSGVLPLTDAGTEIVLRARRKYAALLADFVAATRLDLTQEEQMKRLTQLYSIVPHMMHASEYDNVYCGKMVVLNMGNMSGSLSYDLHLRKF</sequence>
<keyword evidence="6" id="KW-1185">Reference proteome</keyword>
<evidence type="ECO:0000313" key="6">
    <source>
        <dbReference type="Proteomes" id="UP001176961"/>
    </source>
</evidence>
<dbReference type="PROSITE" id="PS51843">
    <property type="entry name" value="NR_LBD"/>
    <property type="match status" value="1"/>
</dbReference>
<comment type="caution">
    <text evidence="5">The sequence shown here is derived from an EMBL/GenBank/DDBJ whole genome shotgun (WGS) entry which is preliminary data.</text>
</comment>
<gene>
    <name evidence="5" type="ORF">CYNAS_LOCUS15482</name>
</gene>
<keyword evidence="3" id="KW-0675">Receptor</keyword>
<keyword evidence="1" id="KW-0805">Transcription regulation</keyword>
<dbReference type="AlphaFoldDB" id="A0AA36M8N1"/>
<dbReference type="Gene3D" id="1.10.565.10">
    <property type="entry name" value="Retinoid X Receptor"/>
    <property type="match status" value="1"/>
</dbReference>
<dbReference type="PANTHER" id="PTHR47630">
    <property type="entry name" value="NUCLEAR HORMONE RECEPTOR FAMILY-RELATED-RELATED"/>
    <property type="match status" value="1"/>
</dbReference>
<dbReference type="InterPro" id="IPR052499">
    <property type="entry name" value="C.elegans_NHRs"/>
</dbReference>
<dbReference type="SUPFAM" id="SSF48508">
    <property type="entry name" value="Nuclear receptor ligand-binding domain"/>
    <property type="match status" value="1"/>
</dbReference>
<feature type="domain" description="NR LBD" evidence="4">
    <location>
        <begin position="1"/>
        <end position="198"/>
    </location>
</feature>
<accession>A0AA36M8N1</accession>